<dbReference type="AlphaFoldDB" id="A0A0A9EXZ7"/>
<dbReference type="EMBL" id="GBRH01194032">
    <property type="protein sequence ID" value="JAE03864.1"/>
    <property type="molecule type" value="Transcribed_RNA"/>
</dbReference>
<proteinExistence type="predicted"/>
<evidence type="ECO:0000313" key="1">
    <source>
        <dbReference type="EMBL" id="JAE03864.1"/>
    </source>
</evidence>
<organism evidence="1">
    <name type="scientific">Arundo donax</name>
    <name type="common">Giant reed</name>
    <name type="synonym">Donax arundinaceus</name>
    <dbReference type="NCBI Taxonomy" id="35708"/>
    <lineage>
        <taxon>Eukaryota</taxon>
        <taxon>Viridiplantae</taxon>
        <taxon>Streptophyta</taxon>
        <taxon>Embryophyta</taxon>
        <taxon>Tracheophyta</taxon>
        <taxon>Spermatophyta</taxon>
        <taxon>Magnoliopsida</taxon>
        <taxon>Liliopsida</taxon>
        <taxon>Poales</taxon>
        <taxon>Poaceae</taxon>
        <taxon>PACMAD clade</taxon>
        <taxon>Arundinoideae</taxon>
        <taxon>Arundineae</taxon>
        <taxon>Arundo</taxon>
    </lineage>
</organism>
<reference evidence="1" key="2">
    <citation type="journal article" date="2015" name="Data Brief">
        <title>Shoot transcriptome of the giant reed, Arundo donax.</title>
        <authorList>
            <person name="Barrero R.A."/>
            <person name="Guerrero F.D."/>
            <person name="Moolhuijzen P."/>
            <person name="Goolsby J.A."/>
            <person name="Tidwell J."/>
            <person name="Bellgard S.E."/>
            <person name="Bellgard M.I."/>
        </authorList>
    </citation>
    <scope>NUCLEOTIDE SEQUENCE</scope>
    <source>
        <tissue evidence="1">Shoot tissue taken approximately 20 cm above the soil surface</tissue>
    </source>
</reference>
<sequence length="57" mass="6405">MGARCALYRVRWALRSLAAIGGRQRESICRKGEGFGGDGKGRERVRLEWSAGRREVL</sequence>
<accession>A0A0A9EXZ7</accession>
<protein>
    <submittedName>
        <fullName evidence="1">Uncharacterized protein</fullName>
    </submittedName>
</protein>
<reference evidence="1" key="1">
    <citation type="submission" date="2014-09" db="EMBL/GenBank/DDBJ databases">
        <authorList>
            <person name="Magalhaes I.L.F."/>
            <person name="Oliveira U."/>
            <person name="Santos F.R."/>
            <person name="Vidigal T.H.D.A."/>
            <person name="Brescovit A.D."/>
            <person name="Santos A.J."/>
        </authorList>
    </citation>
    <scope>NUCLEOTIDE SEQUENCE</scope>
    <source>
        <tissue evidence="1">Shoot tissue taken approximately 20 cm above the soil surface</tissue>
    </source>
</reference>
<name>A0A0A9EXZ7_ARUDO</name>